<dbReference type="SMART" id="SM00382">
    <property type="entry name" value="AAA"/>
    <property type="match status" value="2"/>
</dbReference>
<sequence>MLLVENLSYAYQDHPPLFEQLSVSMAQGEKILIGGYSGCGKSSLAFLLAGLKKPTTGAVLLDDVEISPKDVGFIFQNPDLQFCMDTVALELLFVLENLQENPEIMAEKVTQVLQKVGLANYHDRQINTLSQGEKQRLSLATIFLKEPKIMILDEAFANLDKKSALRLLDDVLAYQEQTNAILIVIDHLIDYYKDKMTTYYWFEEGLSAVDYDVLKHHFPPLILKDKKISLGETLLETKQFQVQLAKDKTIFYPDISLKRGERLCLDGPSGIGKSSFFLGLLGIYKNKGAIKGIKKDMSAITFLFQNPLEQFIFANVYEEIFQTCRDEKKTQSILETLQLWEKKDLSPFQLSQGQQRRLAVGIILASQASLVLIDEPTYGQDAYHAQAIMDLILSYCQENHCGLIFTSHDQALKETLATRFVEVTNAVP</sequence>
<reference evidence="10 11" key="1">
    <citation type="journal article" date="2021" name="Int. J. Syst. Evol. Microbiol.">
        <title>Streptococcus vicugnae sp. nov., isolated from faeces of alpacas (Vicugna pacos) and cattle (Bos taurus), Streptococcus zalophi sp. nov., and Streptococcus pacificus sp. nov., isolated from respiratory tract of California sea lions (Zalophus californianus).</title>
        <authorList>
            <person name="Volokhov D.V."/>
            <person name="Zagorodnyaya T.A."/>
            <person name="Shen Z."/>
            <person name="Blom J."/>
            <person name="Furtak V.A."/>
            <person name="Eisenberg T."/>
            <person name="Fan P."/>
            <person name="Jeong K.C."/>
            <person name="Gao Y."/>
            <person name="Zhang S."/>
            <person name="Amselle M."/>
        </authorList>
    </citation>
    <scope>NUCLEOTIDE SEQUENCE [LARGE SCALE GENOMIC DNA]</scope>
    <source>
        <strain evidence="11">CSL7508-lung</strain>
    </source>
</reference>
<dbReference type="SUPFAM" id="SSF52540">
    <property type="entry name" value="P-loop containing nucleoside triphosphate hydrolases"/>
    <property type="match status" value="2"/>
</dbReference>
<evidence type="ECO:0000256" key="4">
    <source>
        <dbReference type="ARBA" id="ARBA00022475"/>
    </source>
</evidence>
<dbReference type="InterPro" id="IPR003593">
    <property type="entry name" value="AAA+_ATPase"/>
</dbReference>
<keyword evidence="3" id="KW-0813">Transport</keyword>
<dbReference type="Proteomes" id="UP000644875">
    <property type="component" value="Unassembled WGS sequence"/>
</dbReference>
<dbReference type="PROSITE" id="PS50893">
    <property type="entry name" value="ABC_TRANSPORTER_2"/>
    <property type="match status" value="2"/>
</dbReference>
<evidence type="ECO:0000256" key="3">
    <source>
        <dbReference type="ARBA" id="ARBA00022448"/>
    </source>
</evidence>
<evidence type="ECO:0000256" key="5">
    <source>
        <dbReference type="ARBA" id="ARBA00022741"/>
    </source>
</evidence>
<dbReference type="InterPro" id="IPR017871">
    <property type="entry name" value="ABC_transporter-like_CS"/>
</dbReference>
<evidence type="ECO:0000313" key="11">
    <source>
        <dbReference type="Proteomes" id="UP000644875"/>
    </source>
</evidence>
<dbReference type="EMBL" id="JAENBP010000005">
    <property type="protein sequence ID" value="MBJ8350010.1"/>
    <property type="molecule type" value="Genomic_DNA"/>
</dbReference>
<keyword evidence="5" id="KW-0547">Nucleotide-binding</keyword>
<dbReference type="Gene3D" id="3.40.50.300">
    <property type="entry name" value="P-loop containing nucleotide triphosphate hydrolases"/>
    <property type="match status" value="2"/>
</dbReference>
<comment type="similarity">
    <text evidence="2">Belongs to the ABC transporter superfamily.</text>
</comment>
<dbReference type="AlphaFoldDB" id="A0A934UDT7"/>
<dbReference type="InterPro" id="IPR050095">
    <property type="entry name" value="ECF_ABC_transporter_ATP-bd"/>
</dbReference>
<dbReference type="InterPro" id="IPR015856">
    <property type="entry name" value="ABC_transpr_CbiO/EcfA_su"/>
</dbReference>
<dbReference type="CDD" id="cd03225">
    <property type="entry name" value="ABC_cobalt_CbiO_domain1"/>
    <property type="match status" value="1"/>
</dbReference>
<dbReference type="PROSITE" id="PS00211">
    <property type="entry name" value="ABC_TRANSPORTER_1"/>
    <property type="match status" value="2"/>
</dbReference>
<gene>
    <name evidence="10" type="ORF">JHK64_05120</name>
</gene>
<evidence type="ECO:0000313" key="10">
    <source>
        <dbReference type="EMBL" id="MBJ8350010.1"/>
    </source>
</evidence>
<dbReference type="GO" id="GO:0005524">
    <property type="term" value="F:ATP binding"/>
    <property type="evidence" value="ECO:0007669"/>
    <property type="project" value="UniProtKB-KW"/>
</dbReference>
<accession>A0A934UDT7</accession>
<evidence type="ECO:0000256" key="6">
    <source>
        <dbReference type="ARBA" id="ARBA00022840"/>
    </source>
</evidence>
<evidence type="ECO:0000256" key="7">
    <source>
        <dbReference type="ARBA" id="ARBA00022967"/>
    </source>
</evidence>
<feature type="domain" description="ABC transporter" evidence="9">
    <location>
        <begin position="235"/>
        <end position="424"/>
    </location>
</feature>
<dbReference type="PANTHER" id="PTHR43553">
    <property type="entry name" value="HEAVY METAL TRANSPORTER"/>
    <property type="match status" value="1"/>
</dbReference>
<keyword evidence="8" id="KW-0472">Membrane</keyword>
<comment type="caution">
    <text evidence="10">The sequence shown here is derived from an EMBL/GenBank/DDBJ whole genome shotgun (WGS) entry which is preliminary data.</text>
</comment>
<name>A0A934UDT7_9STRE</name>
<keyword evidence="4" id="KW-1003">Cell membrane</keyword>
<evidence type="ECO:0000259" key="9">
    <source>
        <dbReference type="PROSITE" id="PS50893"/>
    </source>
</evidence>
<evidence type="ECO:0000256" key="1">
    <source>
        <dbReference type="ARBA" id="ARBA00004202"/>
    </source>
</evidence>
<keyword evidence="6 10" id="KW-0067">ATP-binding</keyword>
<organism evidence="10 11">
    <name type="scientific">Streptococcus zalophi</name>
    <dbReference type="NCBI Taxonomy" id="640031"/>
    <lineage>
        <taxon>Bacteria</taxon>
        <taxon>Bacillati</taxon>
        <taxon>Bacillota</taxon>
        <taxon>Bacilli</taxon>
        <taxon>Lactobacillales</taxon>
        <taxon>Streptococcaceae</taxon>
        <taxon>Streptococcus</taxon>
    </lineage>
</organism>
<dbReference type="Pfam" id="PF00005">
    <property type="entry name" value="ABC_tran"/>
    <property type="match status" value="2"/>
</dbReference>
<dbReference type="PANTHER" id="PTHR43553:SF27">
    <property type="entry name" value="ENERGY-COUPLING FACTOR TRANSPORTER ATP-BINDING PROTEIN ECFA2"/>
    <property type="match status" value="1"/>
</dbReference>
<dbReference type="RefSeq" id="WP_199567925.1">
    <property type="nucleotide sequence ID" value="NZ_JAENBP010000005.1"/>
</dbReference>
<dbReference type="GO" id="GO:0016887">
    <property type="term" value="F:ATP hydrolysis activity"/>
    <property type="evidence" value="ECO:0007669"/>
    <property type="project" value="InterPro"/>
</dbReference>
<evidence type="ECO:0000256" key="2">
    <source>
        <dbReference type="ARBA" id="ARBA00005417"/>
    </source>
</evidence>
<dbReference type="InterPro" id="IPR003439">
    <property type="entry name" value="ABC_transporter-like_ATP-bd"/>
</dbReference>
<keyword evidence="11" id="KW-1185">Reference proteome</keyword>
<feature type="domain" description="ABC transporter" evidence="9">
    <location>
        <begin position="2"/>
        <end position="229"/>
    </location>
</feature>
<comment type="subcellular location">
    <subcellularLocation>
        <location evidence="1">Cell membrane</location>
        <topology evidence="1">Peripheral membrane protein</topology>
    </subcellularLocation>
</comment>
<dbReference type="InterPro" id="IPR027417">
    <property type="entry name" value="P-loop_NTPase"/>
</dbReference>
<protein>
    <submittedName>
        <fullName evidence="10">ATP-binding cassette domain-containing protein</fullName>
    </submittedName>
</protein>
<keyword evidence="7" id="KW-1278">Translocase</keyword>
<evidence type="ECO:0000256" key="8">
    <source>
        <dbReference type="ARBA" id="ARBA00023136"/>
    </source>
</evidence>
<dbReference type="GO" id="GO:0042626">
    <property type="term" value="F:ATPase-coupled transmembrane transporter activity"/>
    <property type="evidence" value="ECO:0007669"/>
    <property type="project" value="TreeGrafter"/>
</dbReference>
<dbReference type="GO" id="GO:0043190">
    <property type="term" value="C:ATP-binding cassette (ABC) transporter complex"/>
    <property type="evidence" value="ECO:0007669"/>
    <property type="project" value="TreeGrafter"/>
</dbReference>
<proteinExistence type="inferred from homology"/>